<dbReference type="Pfam" id="PF00440">
    <property type="entry name" value="TetR_N"/>
    <property type="match status" value="1"/>
</dbReference>
<dbReference type="InterPro" id="IPR050109">
    <property type="entry name" value="HTH-type_TetR-like_transc_reg"/>
</dbReference>
<dbReference type="EMBL" id="VFOX01000002">
    <property type="protein sequence ID" value="TQL81945.1"/>
    <property type="molecule type" value="Genomic_DNA"/>
</dbReference>
<sequence>MLRHPPPLCVLPRPGYEDAVSPRLILHTTVHHKYHGPMTTRAPRRDAVENRAGILSAARTALAVDPHASIDVIARGAGLSRRTLYGHFDDRDALIRELIANGAQRFNAIAETVTDDDARLALARLAALLWQEAAHVQVAAALALDEAHVEHTGAALAPLRRTLAALVRRGQEDGSFRTDLTAPTLARLIEEMARTVVSRTDAASTEAASIAVRTVLSIAGLSWREADELLATHPAVGAPSNTEADA</sequence>
<dbReference type="Proteomes" id="UP000317209">
    <property type="component" value="Unassembled WGS sequence"/>
</dbReference>
<dbReference type="Gene3D" id="1.10.357.10">
    <property type="entry name" value="Tetracycline Repressor, domain 2"/>
    <property type="match status" value="1"/>
</dbReference>
<keyword evidence="2 4" id="KW-0238">DNA-binding</keyword>
<feature type="domain" description="HTH tetR-type" evidence="5">
    <location>
        <begin position="48"/>
        <end position="106"/>
    </location>
</feature>
<dbReference type="PANTHER" id="PTHR30055:SF234">
    <property type="entry name" value="HTH-TYPE TRANSCRIPTIONAL REGULATOR BETI"/>
    <property type="match status" value="1"/>
</dbReference>
<feature type="DNA-binding region" description="H-T-H motif" evidence="4">
    <location>
        <begin position="69"/>
        <end position="88"/>
    </location>
</feature>
<reference evidence="6 7" key="1">
    <citation type="submission" date="2019-06" db="EMBL/GenBank/DDBJ databases">
        <title>Sequencing the genomes of 1000 actinobacteria strains.</title>
        <authorList>
            <person name="Klenk H.-P."/>
        </authorList>
    </citation>
    <scope>NUCLEOTIDE SEQUENCE [LARGE SCALE GENOMIC DNA]</scope>
    <source>
        <strain evidence="6 7">DSM 20169</strain>
    </source>
</reference>
<accession>A0A543BAT2</accession>
<dbReference type="AlphaFoldDB" id="A0A543BAT2"/>
<dbReference type="InterPro" id="IPR009057">
    <property type="entry name" value="Homeodomain-like_sf"/>
</dbReference>
<protein>
    <submittedName>
        <fullName evidence="6">TetR family transcriptional regulator</fullName>
    </submittedName>
</protein>
<keyword evidence="3" id="KW-0804">Transcription</keyword>
<name>A0A543BAT2_9MICO</name>
<evidence type="ECO:0000259" key="5">
    <source>
        <dbReference type="PROSITE" id="PS50977"/>
    </source>
</evidence>
<dbReference type="SUPFAM" id="SSF46689">
    <property type="entry name" value="Homeodomain-like"/>
    <property type="match status" value="1"/>
</dbReference>
<organism evidence="6 7">
    <name type="scientific">Microbacterium saperdae</name>
    <dbReference type="NCBI Taxonomy" id="69368"/>
    <lineage>
        <taxon>Bacteria</taxon>
        <taxon>Bacillati</taxon>
        <taxon>Actinomycetota</taxon>
        <taxon>Actinomycetes</taxon>
        <taxon>Micrococcales</taxon>
        <taxon>Microbacteriaceae</taxon>
        <taxon>Microbacterium</taxon>
    </lineage>
</organism>
<dbReference type="GO" id="GO:0003700">
    <property type="term" value="F:DNA-binding transcription factor activity"/>
    <property type="evidence" value="ECO:0007669"/>
    <property type="project" value="TreeGrafter"/>
</dbReference>
<evidence type="ECO:0000256" key="4">
    <source>
        <dbReference type="PROSITE-ProRule" id="PRU00335"/>
    </source>
</evidence>
<gene>
    <name evidence="6" type="ORF">FB560_3426</name>
</gene>
<comment type="caution">
    <text evidence="6">The sequence shown here is derived from an EMBL/GenBank/DDBJ whole genome shotgun (WGS) entry which is preliminary data.</text>
</comment>
<dbReference type="PANTHER" id="PTHR30055">
    <property type="entry name" value="HTH-TYPE TRANSCRIPTIONAL REGULATOR RUTR"/>
    <property type="match status" value="1"/>
</dbReference>
<evidence type="ECO:0000313" key="7">
    <source>
        <dbReference type="Proteomes" id="UP000317209"/>
    </source>
</evidence>
<evidence type="ECO:0000256" key="2">
    <source>
        <dbReference type="ARBA" id="ARBA00023125"/>
    </source>
</evidence>
<dbReference type="InterPro" id="IPR036271">
    <property type="entry name" value="Tet_transcr_reg_TetR-rel_C_sf"/>
</dbReference>
<proteinExistence type="predicted"/>
<evidence type="ECO:0000256" key="3">
    <source>
        <dbReference type="ARBA" id="ARBA00023163"/>
    </source>
</evidence>
<dbReference type="PROSITE" id="PS50977">
    <property type="entry name" value="HTH_TETR_2"/>
    <property type="match status" value="1"/>
</dbReference>
<keyword evidence="7" id="KW-1185">Reference proteome</keyword>
<evidence type="ECO:0000313" key="6">
    <source>
        <dbReference type="EMBL" id="TQL81945.1"/>
    </source>
</evidence>
<dbReference type="GO" id="GO:0000976">
    <property type="term" value="F:transcription cis-regulatory region binding"/>
    <property type="evidence" value="ECO:0007669"/>
    <property type="project" value="TreeGrafter"/>
</dbReference>
<dbReference type="SUPFAM" id="SSF48498">
    <property type="entry name" value="Tetracyclin repressor-like, C-terminal domain"/>
    <property type="match status" value="1"/>
</dbReference>
<dbReference type="InterPro" id="IPR001647">
    <property type="entry name" value="HTH_TetR"/>
</dbReference>
<evidence type="ECO:0000256" key="1">
    <source>
        <dbReference type="ARBA" id="ARBA00023015"/>
    </source>
</evidence>
<keyword evidence="1" id="KW-0805">Transcription regulation</keyword>